<keyword evidence="1" id="KW-0449">Lipoprotein</keyword>
<dbReference type="Gene3D" id="1.25.40.390">
    <property type="match status" value="1"/>
</dbReference>
<name>A0ABV8PWI6_9BACT</name>
<organism evidence="1 2">
    <name type="scientific">Parasediminibacterium paludis</name>
    <dbReference type="NCBI Taxonomy" id="908966"/>
    <lineage>
        <taxon>Bacteria</taxon>
        <taxon>Pseudomonadati</taxon>
        <taxon>Bacteroidota</taxon>
        <taxon>Chitinophagia</taxon>
        <taxon>Chitinophagales</taxon>
        <taxon>Chitinophagaceae</taxon>
        <taxon>Parasediminibacterium</taxon>
    </lineage>
</organism>
<dbReference type="Proteomes" id="UP001595906">
    <property type="component" value="Unassembled WGS sequence"/>
</dbReference>
<comment type="caution">
    <text evidence="1">The sequence shown here is derived from an EMBL/GenBank/DDBJ whole genome shotgun (WGS) entry which is preliminary data.</text>
</comment>
<dbReference type="EMBL" id="JBHSDC010000003">
    <property type="protein sequence ID" value="MFC4231361.1"/>
    <property type="molecule type" value="Genomic_DNA"/>
</dbReference>
<evidence type="ECO:0000313" key="1">
    <source>
        <dbReference type="EMBL" id="MFC4231361.1"/>
    </source>
</evidence>
<dbReference type="PROSITE" id="PS51257">
    <property type="entry name" value="PROKAR_LIPOPROTEIN"/>
    <property type="match status" value="1"/>
</dbReference>
<dbReference type="Pfam" id="PF12771">
    <property type="entry name" value="SusD-like_2"/>
    <property type="match status" value="1"/>
</dbReference>
<evidence type="ECO:0000313" key="2">
    <source>
        <dbReference type="Proteomes" id="UP001595906"/>
    </source>
</evidence>
<dbReference type="RefSeq" id="WP_379012780.1">
    <property type="nucleotide sequence ID" value="NZ_JBHSDC010000003.1"/>
</dbReference>
<protein>
    <submittedName>
        <fullName evidence="1">SusD/RagB family nutrient-binding outer membrane lipoprotein</fullName>
    </submittedName>
</protein>
<gene>
    <name evidence="1" type="ORF">ACFOW1_05635</name>
</gene>
<dbReference type="SUPFAM" id="SSF48452">
    <property type="entry name" value="TPR-like"/>
    <property type="match status" value="1"/>
</dbReference>
<keyword evidence="2" id="KW-1185">Reference proteome</keyword>
<sequence length="534" mass="59230">MKLFKNIAIVVIGGLLLASCSKKIESLQVDPNNPTSVPPELILGNILTSVAGHGSASLGGVSSWNNAHLWNQYYCYNYDYYGNNIYSWTNFSYSPYLVLKNEIQMEKEAASRGAASVNPYEAIGKFVKAYYYYNMTSLLGDVPQADALQGSNNPTPTYTSQLKVFSYVLNVLDSANSDFATLIAKNDQTLAAGQDPFYSGNLTKWQKLVNSYKLRILIALSKKSADATLNVPAQFAKIVNSPATYPVFTSQADDFKYTYDATYNTYPFNPNAFGSIGTRVNMAATYVTACTTTQDPRIFITAEPAWSLVGNDPNPAQYQYFVGASTGEPLSTMYGNASANKYSFINRKRYWSNNIGEPDVLVGYRELCFNLAEGITRGWASGNAESWYKTGINESMKFYGIDTTKSSFTTYFLLPGNTSIAQATPFTINFNFNTYYTQPSVQLSTTSATAINQIVMQKYIAMFQNSGYEAYYNWRRTGVPAFQTGSGVGNNNTIPLRWSYPLSEQTQNTANYKAALSAQTYSADDLNQTMWLLK</sequence>
<accession>A0ABV8PWI6</accession>
<dbReference type="InterPro" id="IPR011990">
    <property type="entry name" value="TPR-like_helical_dom_sf"/>
</dbReference>
<reference evidence="2" key="1">
    <citation type="journal article" date="2019" name="Int. J. Syst. Evol. Microbiol.">
        <title>The Global Catalogue of Microorganisms (GCM) 10K type strain sequencing project: providing services to taxonomists for standard genome sequencing and annotation.</title>
        <authorList>
            <consortium name="The Broad Institute Genomics Platform"/>
            <consortium name="The Broad Institute Genome Sequencing Center for Infectious Disease"/>
            <person name="Wu L."/>
            <person name="Ma J."/>
        </authorList>
    </citation>
    <scope>NUCLEOTIDE SEQUENCE [LARGE SCALE GENOMIC DNA]</scope>
    <source>
        <strain evidence="2">CECT 8010</strain>
    </source>
</reference>
<dbReference type="InterPro" id="IPR041662">
    <property type="entry name" value="SusD-like_2"/>
</dbReference>
<proteinExistence type="predicted"/>